<feature type="compositionally biased region" description="Low complexity" evidence="8">
    <location>
        <begin position="59"/>
        <end position="68"/>
    </location>
</feature>
<keyword evidence="7" id="KW-0813">Transport</keyword>
<dbReference type="AlphaFoldDB" id="A0A7C4LMD8"/>
<protein>
    <submittedName>
        <fullName evidence="9">Biopolymer transporter ExbD</fullName>
    </submittedName>
</protein>
<dbReference type="GO" id="GO:0005886">
    <property type="term" value="C:plasma membrane"/>
    <property type="evidence" value="ECO:0007669"/>
    <property type="project" value="UniProtKB-SubCell"/>
</dbReference>
<evidence type="ECO:0000256" key="1">
    <source>
        <dbReference type="ARBA" id="ARBA00004162"/>
    </source>
</evidence>
<evidence type="ECO:0000256" key="5">
    <source>
        <dbReference type="ARBA" id="ARBA00022989"/>
    </source>
</evidence>
<evidence type="ECO:0000256" key="6">
    <source>
        <dbReference type="ARBA" id="ARBA00023136"/>
    </source>
</evidence>
<comment type="caution">
    <text evidence="9">The sequence shown here is derived from an EMBL/GenBank/DDBJ whole genome shotgun (WGS) entry which is preliminary data.</text>
</comment>
<organism evidence="9">
    <name type="scientific">Schlesneria paludicola</name>
    <dbReference type="NCBI Taxonomy" id="360056"/>
    <lineage>
        <taxon>Bacteria</taxon>
        <taxon>Pseudomonadati</taxon>
        <taxon>Planctomycetota</taxon>
        <taxon>Planctomycetia</taxon>
        <taxon>Planctomycetales</taxon>
        <taxon>Planctomycetaceae</taxon>
        <taxon>Schlesneria</taxon>
    </lineage>
</organism>
<dbReference type="InterPro" id="IPR003400">
    <property type="entry name" value="ExbD"/>
</dbReference>
<evidence type="ECO:0000313" key="9">
    <source>
        <dbReference type="EMBL" id="HGT40176.1"/>
    </source>
</evidence>
<evidence type="ECO:0000256" key="8">
    <source>
        <dbReference type="SAM" id="MobiDB-lite"/>
    </source>
</evidence>
<evidence type="ECO:0000256" key="7">
    <source>
        <dbReference type="RuleBase" id="RU003879"/>
    </source>
</evidence>
<dbReference type="PANTHER" id="PTHR30558:SF3">
    <property type="entry name" value="BIOPOLYMER TRANSPORT PROTEIN EXBD-RELATED"/>
    <property type="match status" value="1"/>
</dbReference>
<dbReference type="PANTHER" id="PTHR30558">
    <property type="entry name" value="EXBD MEMBRANE COMPONENT OF PMF-DRIVEN MACROMOLECULE IMPORT SYSTEM"/>
    <property type="match status" value="1"/>
</dbReference>
<dbReference type="GO" id="GO:0022857">
    <property type="term" value="F:transmembrane transporter activity"/>
    <property type="evidence" value="ECO:0007669"/>
    <property type="project" value="InterPro"/>
</dbReference>
<accession>A0A7C4LMD8</accession>
<proteinExistence type="inferred from homology"/>
<evidence type="ECO:0000256" key="2">
    <source>
        <dbReference type="ARBA" id="ARBA00005811"/>
    </source>
</evidence>
<dbReference type="Pfam" id="PF02472">
    <property type="entry name" value="ExbD"/>
    <property type="match status" value="1"/>
</dbReference>
<dbReference type="GO" id="GO:0015031">
    <property type="term" value="P:protein transport"/>
    <property type="evidence" value="ECO:0007669"/>
    <property type="project" value="UniProtKB-KW"/>
</dbReference>
<comment type="subcellular location">
    <subcellularLocation>
        <location evidence="1">Cell membrane</location>
        <topology evidence="1">Single-pass membrane protein</topology>
    </subcellularLocation>
    <subcellularLocation>
        <location evidence="7">Cell membrane</location>
        <topology evidence="7">Single-pass type II membrane protein</topology>
    </subcellularLocation>
</comment>
<keyword evidence="6" id="KW-0472">Membrane</keyword>
<reference evidence="9" key="1">
    <citation type="journal article" date="2020" name="mSystems">
        <title>Genome- and Community-Level Interaction Insights into Carbon Utilization and Element Cycling Functions of Hydrothermarchaeota in Hydrothermal Sediment.</title>
        <authorList>
            <person name="Zhou Z."/>
            <person name="Liu Y."/>
            <person name="Xu W."/>
            <person name="Pan J."/>
            <person name="Luo Z.H."/>
            <person name="Li M."/>
        </authorList>
    </citation>
    <scope>NUCLEOTIDE SEQUENCE [LARGE SCALE GENOMIC DNA]</scope>
    <source>
        <strain evidence="9">SpSt-508</strain>
    </source>
</reference>
<sequence>MAVRFRCPHCNALLSITSRQIGTTVPCPSCWNDVLVPEQDLAEAVPAAADEESAEAHDGASSVAQSARPARVGVPVAAADRPLEDWESEEGEAEPSFKLPKRRGEEEEMDLTPMVDVVFQLLIFFMVTASFSLQKSMSAPTPEQEKKGVAQSLQTPEDLQDLAVVVRIDNRSAVTVDDEPVGDLSDLADVLRTRMRKEQKSEMVVFAEGDALHRTVVAVIDAANAAGMQRIRLSSSPPPD</sequence>
<keyword evidence="5" id="KW-1133">Transmembrane helix</keyword>
<gene>
    <name evidence="9" type="ORF">ENS64_13085</name>
</gene>
<dbReference type="Gene3D" id="2.20.28.160">
    <property type="match status" value="1"/>
</dbReference>
<dbReference type="EMBL" id="DSVQ01000016">
    <property type="protein sequence ID" value="HGT40176.1"/>
    <property type="molecule type" value="Genomic_DNA"/>
</dbReference>
<evidence type="ECO:0000256" key="3">
    <source>
        <dbReference type="ARBA" id="ARBA00022475"/>
    </source>
</evidence>
<feature type="region of interest" description="Disordered" evidence="8">
    <location>
        <begin position="46"/>
        <end position="68"/>
    </location>
</feature>
<keyword evidence="7" id="KW-0653">Protein transport</keyword>
<comment type="similarity">
    <text evidence="2 7">Belongs to the ExbD/TolR family.</text>
</comment>
<feature type="region of interest" description="Disordered" evidence="8">
    <location>
        <begin position="81"/>
        <end position="104"/>
    </location>
</feature>
<evidence type="ECO:0000256" key="4">
    <source>
        <dbReference type="ARBA" id="ARBA00022692"/>
    </source>
</evidence>
<dbReference type="Gene3D" id="3.30.420.270">
    <property type="match status" value="1"/>
</dbReference>
<keyword evidence="3" id="KW-1003">Cell membrane</keyword>
<name>A0A7C4LMD8_9PLAN</name>
<keyword evidence="4 7" id="KW-0812">Transmembrane</keyword>